<dbReference type="KEGG" id="pfm:Pyrfu_1479"/>
<gene>
    <name evidence="1" type="ordered locus">Pyrfu_1479</name>
</gene>
<accession>G0EHB3</accession>
<dbReference type="AlphaFoldDB" id="G0EHB3"/>
<dbReference type="InterPro" id="IPR029063">
    <property type="entry name" value="SAM-dependent_MTases_sf"/>
</dbReference>
<keyword evidence="2" id="KW-1185">Reference proteome</keyword>
<dbReference type="HOGENOM" id="CLU_1465162_0_0_2"/>
<sequence length="184" mass="20847">MDKPGRGFEKEPIDEKDPSIDTEALLYVLEEVPGRLAPYVPTPHWLLDTISEILKDIMRDTRLDIVYEPGCGAGEAAAKIEESVHPRHYICLEIDASLAKIARTKLTTGDVVVADLRNPPLRPHPLLIYSYLLPRPLEYVIQKAEKGSVIVSLEYRAEHAEVKKEIVYRIETPLTTHHVIVYMV</sequence>
<evidence type="ECO:0000313" key="1">
    <source>
        <dbReference type="EMBL" id="AEM39337.1"/>
    </source>
</evidence>
<dbReference type="CDD" id="cd02440">
    <property type="entry name" value="AdoMet_MTases"/>
    <property type="match status" value="1"/>
</dbReference>
<protein>
    <submittedName>
        <fullName evidence="1">Uncharacterized protein</fullName>
    </submittedName>
</protein>
<dbReference type="eggNOG" id="arCOG01631">
    <property type="taxonomic scope" value="Archaea"/>
</dbReference>
<name>G0EHB3_PYRF1</name>
<dbReference type="Proteomes" id="UP000001037">
    <property type="component" value="Chromosome"/>
</dbReference>
<reference evidence="1 2" key="1">
    <citation type="journal article" date="2011" name="Stand. Genomic Sci.">
        <title>Complete genome sequence of the hyperthermophilic chemolithoautotroph Pyrolobus fumarii type strain (1A).</title>
        <authorList>
            <person name="Anderson I."/>
            <person name="Goker M."/>
            <person name="Nolan M."/>
            <person name="Lucas S."/>
            <person name="Hammon N."/>
            <person name="Deshpande S."/>
            <person name="Cheng J.F."/>
            <person name="Tapia R."/>
            <person name="Han C."/>
            <person name="Goodwin L."/>
            <person name="Pitluck S."/>
            <person name="Huntemann M."/>
            <person name="Liolios K."/>
            <person name="Ivanova N."/>
            <person name="Pagani I."/>
            <person name="Mavromatis K."/>
            <person name="Ovchinikova G."/>
            <person name="Pati A."/>
            <person name="Chen A."/>
            <person name="Palaniappan K."/>
            <person name="Land M."/>
            <person name="Hauser L."/>
            <person name="Brambilla E.M."/>
            <person name="Huber H."/>
            <person name="Yasawong M."/>
            <person name="Rohde M."/>
            <person name="Spring S."/>
            <person name="Abt B."/>
            <person name="Sikorski J."/>
            <person name="Wirth R."/>
            <person name="Detter J.C."/>
            <person name="Woyke T."/>
            <person name="Bristow J."/>
            <person name="Eisen J.A."/>
            <person name="Markowitz V."/>
            <person name="Hugenholtz P."/>
            <person name="Kyrpides N.C."/>
            <person name="Klenk H.P."/>
            <person name="Lapidus A."/>
        </authorList>
    </citation>
    <scope>NUCLEOTIDE SEQUENCE [LARGE SCALE GENOMIC DNA]</scope>
    <source>
        <strain evidence="2">DSM 11204 / 1A</strain>
    </source>
</reference>
<proteinExistence type="predicted"/>
<dbReference type="STRING" id="694429.Pyrfu_1479"/>
<dbReference type="InParanoid" id="G0EHB3"/>
<dbReference type="GeneID" id="11138666"/>
<dbReference type="SUPFAM" id="SSF53335">
    <property type="entry name" value="S-adenosyl-L-methionine-dependent methyltransferases"/>
    <property type="match status" value="1"/>
</dbReference>
<dbReference type="Gene3D" id="3.40.50.150">
    <property type="entry name" value="Vaccinia Virus protein VP39"/>
    <property type="match status" value="1"/>
</dbReference>
<dbReference type="EMBL" id="CP002838">
    <property type="protein sequence ID" value="AEM39337.1"/>
    <property type="molecule type" value="Genomic_DNA"/>
</dbReference>
<evidence type="ECO:0000313" key="2">
    <source>
        <dbReference type="Proteomes" id="UP000001037"/>
    </source>
</evidence>
<organism evidence="1 2">
    <name type="scientific">Pyrolobus fumarii (strain DSM 11204 / 1A)</name>
    <dbReference type="NCBI Taxonomy" id="694429"/>
    <lineage>
        <taxon>Archaea</taxon>
        <taxon>Thermoproteota</taxon>
        <taxon>Thermoprotei</taxon>
        <taxon>Desulfurococcales</taxon>
        <taxon>Pyrodictiaceae</taxon>
        <taxon>Pyrolobus</taxon>
    </lineage>
</organism>
<dbReference type="RefSeq" id="WP_014027014.1">
    <property type="nucleotide sequence ID" value="NC_015931.1"/>
</dbReference>